<protein>
    <submittedName>
        <fullName evidence="1">Uncharacterized protein</fullName>
    </submittedName>
</protein>
<reference evidence="1" key="2">
    <citation type="journal article" date="2015" name="Data Brief">
        <title>Shoot transcriptome of the giant reed, Arundo donax.</title>
        <authorList>
            <person name="Barrero R.A."/>
            <person name="Guerrero F.D."/>
            <person name="Moolhuijzen P."/>
            <person name="Goolsby J.A."/>
            <person name="Tidwell J."/>
            <person name="Bellgard S.E."/>
            <person name="Bellgard M.I."/>
        </authorList>
    </citation>
    <scope>NUCLEOTIDE SEQUENCE</scope>
    <source>
        <tissue evidence="1">Shoot tissue taken approximately 20 cm above the soil surface</tissue>
    </source>
</reference>
<accession>A0A0A8XV44</accession>
<organism evidence="1">
    <name type="scientific">Arundo donax</name>
    <name type="common">Giant reed</name>
    <name type="synonym">Donax arundinaceus</name>
    <dbReference type="NCBI Taxonomy" id="35708"/>
    <lineage>
        <taxon>Eukaryota</taxon>
        <taxon>Viridiplantae</taxon>
        <taxon>Streptophyta</taxon>
        <taxon>Embryophyta</taxon>
        <taxon>Tracheophyta</taxon>
        <taxon>Spermatophyta</taxon>
        <taxon>Magnoliopsida</taxon>
        <taxon>Liliopsida</taxon>
        <taxon>Poales</taxon>
        <taxon>Poaceae</taxon>
        <taxon>PACMAD clade</taxon>
        <taxon>Arundinoideae</taxon>
        <taxon>Arundineae</taxon>
        <taxon>Arundo</taxon>
    </lineage>
</organism>
<sequence length="87" mass="9384">MRLLHAPRAFASAGAAAAAAAPAPASQPQGMLGPVVDIIGLFISVVITSTSMNRWDIHIICSGPWLMLWEYKLALVQEYEFVMNSVI</sequence>
<evidence type="ECO:0000313" key="1">
    <source>
        <dbReference type="EMBL" id="JAD17884.1"/>
    </source>
</evidence>
<dbReference type="EMBL" id="GBRH01280011">
    <property type="protein sequence ID" value="JAD17884.1"/>
    <property type="molecule type" value="Transcribed_RNA"/>
</dbReference>
<reference evidence="1" key="1">
    <citation type="submission" date="2014-09" db="EMBL/GenBank/DDBJ databases">
        <authorList>
            <person name="Magalhaes I.L.F."/>
            <person name="Oliveira U."/>
            <person name="Santos F.R."/>
            <person name="Vidigal T.H.D.A."/>
            <person name="Brescovit A.D."/>
            <person name="Santos A.J."/>
        </authorList>
    </citation>
    <scope>NUCLEOTIDE SEQUENCE</scope>
    <source>
        <tissue evidence="1">Shoot tissue taken approximately 20 cm above the soil surface</tissue>
    </source>
</reference>
<dbReference type="AlphaFoldDB" id="A0A0A8XV44"/>
<proteinExistence type="predicted"/>
<name>A0A0A8XV44_ARUDO</name>